<dbReference type="CDD" id="cd07344">
    <property type="entry name" value="M48_yhfN_like"/>
    <property type="match status" value="1"/>
</dbReference>
<dbReference type="PANTHER" id="PTHR30399:SF1">
    <property type="entry name" value="UTP PYROPHOSPHATASE"/>
    <property type="match status" value="1"/>
</dbReference>
<dbReference type="EMBL" id="JACIJC010000001">
    <property type="protein sequence ID" value="MBB5684075.1"/>
    <property type="molecule type" value="Genomic_DNA"/>
</dbReference>
<evidence type="ECO:0000259" key="1">
    <source>
        <dbReference type="Pfam" id="PF01863"/>
    </source>
</evidence>
<organism evidence="2 3">
    <name type="scientific">Sphingobium boeckii</name>
    <dbReference type="NCBI Taxonomy" id="1082345"/>
    <lineage>
        <taxon>Bacteria</taxon>
        <taxon>Pseudomonadati</taxon>
        <taxon>Pseudomonadota</taxon>
        <taxon>Alphaproteobacteria</taxon>
        <taxon>Sphingomonadales</taxon>
        <taxon>Sphingomonadaceae</taxon>
        <taxon>Sphingobium</taxon>
    </lineage>
</organism>
<feature type="domain" description="YgjP-like metallopeptidase" evidence="1">
    <location>
        <begin position="38"/>
        <end position="235"/>
    </location>
</feature>
<keyword evidence="3" id="KW-1185">Reference proteome</keyword>
<dbReference type="Gene3D" id="3.30.2010.10">
    <property type="entry name" value="Metalloproteases ('zincins'), catalytic domain"/>
    <property type="match status" value="1"/>
</dbReference>
<reference evidence="2 3" key="1">
    <citation type="submission" date="2020-08" db="EMBL/GenBank/DDBJ databases">
        <title>Genomic Encyclopedia of Type Strains, Phase IV (KMG-IV): sequencing the most valuable type-strain genomes for metagenomic binning, comparative biology and taxonomic classification.</title>
        <authorList>
            <person name="Goeker M."/>
        </authorList>
    </citation>
    <scope>NUCLEOTIDE SEQUENCE [LARGE SCALE GENOMIC DNA]</scope>
    <source>
        <strain evidence="2 3">DSM 25079</strain>
    </source>
</reference>
<protein>
    <recommendedName>
        <fullName evidence="1">YgjP-like metallopeptidase domain-containing protein</fullName>
    </recommendedName>
</protein>
<dbReference type="InterPro" id="IPR002725">
    <property type="entry name" value="YgjP-like_metallopeptidase"/>
</dbReference>
<sequence>MKPAIWKITLSTDRSDLIFGAGGQERPLQIRRNPQARRMRLSVDPRDGAVILSLPQRASLRPALDWAEAHRGWIDAALAKLPEERPILPGGSVPFEGEPLLIDWQPALTRTVRHEPGRLVFGGPSESISSRVQTWLKRQARETLERETREIAVSAGVSVARVSIADPRARWGSCSADGDIRYSWRLIMAPAFVRRSTVAHEVAHRVHMDHSPAFHALARKLLGSDPAIARAWLRREGSALHWVGRGS</sequence>
<proteinExistence type="predicted"/>
<dbReference type="InterPro" id="IPR053136">
    <property type="entry name" value="UTP_pyrophosphatase-like"/>
</dbReference>
<dbReference type="Pfam" id="PF01863">
    <property type="entry name" value="YgjP-like"/>
    <property type="match status" value="1"/>
</dbReference>
<gene>
    <name evidence="2" type="ORF">FHS49_000066</name>
</gene>
<name>A0A7W9AEE3_9SPHN</name>
<evidence type="ECO:0000313" key="2">
    <source>
        <dbReference type="EMBL" id="MBB5684075.1"/>
    </source>
</evidence>
<evidence type="ECO:0000313" key="3">
    <source>
        <dbReference type="Proteomes" id="UP000549617"/>
    </source>
</evidence>
<dbReference type="AlphaFoldDB" id="A0A7W9AEE3"/>
<dbReference type="Proteomes" id="UP000549617">
    <property type="component" value="Unassembled WGS sequence"/>
</dbReference>
<dbReference type="PANTHER" id="PTHR30399">
    <property type="entry name" value="UNCHARACTERIZED PROTEIN YGJP"/>
    <property type="match status" value="1"/>
</dbReference>
<accession>A0A7W9AEE3</accession>
<comment type="caution">
    <text evidence="2">The sequence shown here is derived from an EMBL/GenBank/DDBJ whole genome shotgun (WGS) entry which is preliminary data.</text>
</comment>